<evidence type="ECO:0000313" key="3">
    <source>
        <dbReference type="EMBL" id="ALO44107.1"/>
    </source>
</evidence>
<evidence type="ECO:0000313" key="4">
    <source>
        <dbReference type="Proteomes" id="UP000061457"/>
    </source>
</evidence>
<dbReference type="Proteomes" id="UP000061457">
    <property type="component" value="Chromosome II"/>
</dbReference>
<dbReference type="Pfam" id="PF03969">
    <property type="entry name" value="AFG1_ATPase"/>
    <property type="match status" value="2"/>
</dbReference>
<dbReference type="AlphaFoldDB" id="A0A0S2K6Y6"/>
<organism evidence="3 4">
    <name type="scientific">Pseudoalteromonas phenolica</name>
    <dbReference type="NCBI Taxonomy" id="161398"/>
    <lineage>
        <taxon>Bacteria</taxon>
        <taxon>Pseudomonadati</taxon>
        <taxon>Pseudomonadota</taxon>
        <taxon>Gammaproteobacteria</taxon>
        <taxon>Alteromonadales</taxon>
        <taxon>Pseudoalteromonadaceae</taxon>
        <taxon>Pseudoalteromonas</taxon>
    </lineage>
</organism>
<dbReference type="EMBL" id="CP013188">
    <property type="protein sequence ID" value="ALO44107.1"/>
    <property type="molecule type" value="Genomic_DNA"/>
</dbReference>
<dbReference type="STRING" id="161398.PP2015_3633"/>
<keyword evidence="2" id="KW-0067">ATP-binding</keyword>
<dbReference type="InterPro" id="IPR005654">
    <property type="entry name" value="ATPase_AFG1-like"/>
</dbReference>
<evidence type="ECO:0000256" key="2">
    <source>
        <dbReference type="ARBA" id="ARBA00022840"/>
    </source>
</evidence>
<name>A0A0S2K6Y6_9GAMM</name>
<dbReference type="GO" id="GO:0016887">
    <property type="term" value="F:ATP hydrolysis activity"/>
    <property type="evidence" value="ECO:0007669"/>
    <property type="project" value="InterPro"/>
</dbReference>
<dbReference type="GO" id="GO:0005524">
    <property type="term" value="F:ATP binding"/>
    <property type="evidence" value="ECO:0007669"/>
    <property type="project" value="UniProtKB-KW"/>
</dbReference>
<dbReference type="SUPFAM" id="SSF52540">
    <property type="entry name" value="P-loop containing nucleoside triphosphate hydrolases"/>
    <property type="match status" value="1"/>
</dbReference>
<reference evidence="3 4" key="1">
    <citation type="submission" date="2015-11" db="EMBL/GenBank/DDBJ databases">
        <authorList>
            <person name="Zhang Y."/>
            <person name="Guo Z."/>
        </authorList>
    </citation>
    <scope>NUCLEOTIDE SEQUENCE [LARGE SCALE GENOMIC DNA]</scope>
    <source>
        <strain evidence="3 4">KCTC 12086</strain>
    </source>
</reference>
<keyword evidence="4" id="KW-1185">Reference proteome</keyword>
<dbReference type="InterPro" id="IPR027417">
    <property type="entry name" value="P-loop_NTPase"/>
</dbReference>
<sequence>MKTLSDSYFSQIHSQKLTQDPAQMIALNALDTLANALEQGKPCQSLYLYGPVGRGKTMLMDLFFAHLSRVTKQRLHFHHFMAQVHQALNALQGTLNPLQQVAKDWASKAKVLCFDEFFVTDIGDAMIMARLFEALFKEGVILVTTSNAHPKQLYHNGLARERFLPTIDLLLSKCEVINVAGEVDHRFAHGANYTYYFVQNQTQFLAQFERVHGVLETKKIEICRREVEVLGKSEHGYLFDFMALCSTPRATADYIELAKNHRIIFVSKVPKMGAEPDEKRVTQGIEDGYQRAHSNIQNARFDDEARRFIALVDECYEQHCLLVIDAQCDLCELYVGEQLAFAFERTKSRLVEMQSWSFD</sequence>
<dbReference type="GO" id="GO:0005737">
    <property type="term" value="C:cytoplasm"/>
    <property type="evidence" value="ECO:0007669"/>
    <property type="project" value="TreeGrafter"/>
</dbReference>
<dbReference type="NCBIfam" id="NF040713">
    <property type="entry name" value="ZapE"/>
    <property type="match status" value="1"/>
</dbReference>
<evidence type="ECO:0000256" key="1">
    <source>
        <dbReference type="ARBA" id="ARBA00022741"/>
    </source>
</evidence>
<accession>A0A0S2K6Y6</accession>
<dbReference type="Gene3D" id="3.40.50.300">
    <property type="entry name" value="P-loop containing nucleotide triphosphate hydrolases"/>
    <property type="match status" value="1"/>
</dbReference>
<dbReference type="PATRIC" id="fig|161398.10.peg.3709"/>
<dbReference type="PANTHER" id="PTHR12169:SF6">
    <property type="entry name" value="AFG1-LIKE ATPASE"/>
    <property type="match status" value="1"/>
</dbReference>
<dbReference type="RefSeq" id="WP_058031990.1">
    <property type="nucleotide sequence ID" value="NZ_CP013188.1"/>
</dbReference>
<dbReference type="OrthoDB" id="9774491at2"/>
<dbReference type="GO" id="GO:0032153">
    <property type="term" value="C:cell division site"/>
    <property type="evidence" value="ECO:0007669"/>
    <property type="project" value="TreeGrafter"/>
</dbReference>
<proteinExistence type="predicted"/>
<dbReference type="PANTHER" id="PTHR12169">
    <property type="entry name" value="ATPASE N2B"/>
    <property type="match status" value="1"/>
</dbReference>
<dbReference type="KEGG" id="pphe:PP2015_3633"/>
<dbReference type="GO" id="GO:0051301">
    <property type="term" value="P:cell division"/>
    <property type="evidence" value="ECO:0007669"/>
    <property type="project" value="TreeGrafter"/>
</dbReference>
<protein>
    <submittedName>
        <fullName evidence="3">ATPase</fullName>
    </submittedName>
</protein>
<gene>
    <name evidence="3" type="ORF">PP2015_3633</name>
</gene>
<keyword evidence="1" id="KW-0547">Nucleotide-binding</keyword>